<accession>C7M0U2</accession>
<dbReference type="InterPro" id="IPR017938">
    <property type="entry name" value="Riboflavin_synthase-like_b-brl"/>
</dbReference>
<comment type="pathway">
    <text evidence="3">Cofactor biosynthesis; riboflavin biosynthesis; riboflavin from 2-hydroxy-3-oxobutyl phosphate and 5-amino-6-(D-ribitylamino)uracil: step 2/2.</text>
</comment>
<keyword evidence="8" id="KW-0677">Repeat</keyword>
<evidence type="ECO:0000256" key="5">
    <source>
        <dbReference type="ARBA" id="ARBA00013950"/>
    </source>
</evidence>
<dbReference type="AlphaFoldDB" id="C7M0U2"/>
<name>C7M0U2_ACIFD</name>
<proteinExistence type="predicted"/>
<evidence type="ECO:0000313" key="11">
    <source>
        <dbReference type="EMBL" id="ACU54600.1"/>
    </source>
</evidence>
<dbReference type="EMBL" id="CP001631">
    <property type="protein sequence ID" value="ACU54600.1"/>
    <property type="molecule type" value="Genomic_DNA"/>
</dbReference>
<evidence type="ECO:0000256" key="3">
    <source>
        <dbReference type="ARBA" id="ARBA00004887"/>
    </source>
</evidence>
<dbReference type="STRING" id="525909.Afer_1684"/>
<dbReference type="Gene3D" id="2.40.30.20">
    <property type="match status" value="2"/>
</dbReference>
<evidence type="ECO:0000256" key="9">
    <source>
        <dbReference type="PROSITE-ProRule" id="PRU00524"/>
    </source>
</evidence>
<feature type="repeat" description="Lumazine-binding" evidence="9">
    <location>
        <begin position="93"/>
        <end position="185"/>
    </location>
</feature>
<evidence type="ECO:0000256" key="2">
    <source>
        <dbReference type="ARBA" id="ARBA00002803"/>
    </source>
</evidence>
<dbReference type="InterPro" id="IPR023366">
    <property type="entry name" value="ATP_synth_asu-like_sf"/>
</dbReference>
<evidence type="ECO:0000256" key="4">
    <source>
        <dbReference type="ARBA" id="ARBA00012827"/>
    </source>
</evidence>
<dbReference type="PIRSF" id="PIRSF000498">
    <property type="entry name" value="Riboflavin_syn_A"/>
    <property type="match status" value="1"/>
</dbReference>
<reference evidence="11 12" key="1">
    <citation type="journal article" date="2009" name="Stand. Genomic Sci.">
        <title>Complete genome sequence of Acidimicrobium ferrooxidans type strain (ICP).</title>
        <authorList>
            <person name="Clum A."/>
            <person name="Nolan M."/>
            <person name="Lang E."/>
            <person name="Glavina Del Rio T."/>
            <person name="Tice H."/>
            <person name="Copeland A."/>
            <person name="Cheng J.F."/>
            <person name="Lucas S."/>
            <person name="Chen F."/>
            <person name="Bruce D."/>
            <person name="Goodwin L."/>
            <person name="Pitluck S."/>
            <person name="Ivanova N."/>
            <person name="Mavrommatis K."/>
            <person name="Mikhailova N."/>
            <person name="Pati A."/>
            <person name="Chen A."/>
            <person name="Palaniappan K."/>
            <person name="Goker M."/>
            <person name="Spring S."/>
            <person name="Land M."/>
            <person name="Hauser L."/>
            <person name="Chang Y.J."/>
            <person name="Jeffries C.C."/>
            <person name="Chain P."/>
            <person name="Bristow J."/>
            <person name="Eisen J.A."/>
            <person name="Markowitz V."/>
            <person name="Hugenholtz P."/>
            <person name="Kyrpides N.C."/>
            <person name="Klenk H.P."/>
            <person name="Lapidus A."/>
        </authorList>
    </citation>
    <scope>NUCLEOTIDE SEQUENCE [LARGE SCALE GENOMIC DNA]</scope>
    <source>
        <strain evidence="12">DSM 10331 / JCM 15462 / NBRC 103882 / ICP</strain>
    </source>
</reference>
<keyword evidence="7" id="KW-0808">Transferase</keyword>
<dbReference type="CDD" id="cd00402">
    <property type="entry name" value="Riboflavin_synthase_like"/>
    <property type="match status" value="1"/>
</dbReference>
<organism evidence="11 12">
    <name type="scientific">Acidimicrobium ferrooxidans (strain DSM 10331 / JCM 15462 / NBRC 103882 / ICP)</name>
    <dbReference type="NCBI Taxonomy" id="525909"/>
    <lineage>
        <taxon>Bacteria</taxon>
        <taxon>Bacillati</taxon>
        <taxon>Actinomycetota</taxon>
        <taxon>Acidimicrobiia</taxon>
        <taxon>Acidimicrobiales</taxon>
        <taxon>Acidimicrobiaceae</taxon>
        <taxon>Acidimicrobium</taxon>
    </lineage>
</organism>
<dbReference type="KEGG" id="afo:Afer_1684"/>
<dbReference type="EC" id="2.5.1.9" evidence="4"/>
<evidence type="ECO:0000256" key="7">
    <source>
        <dbReference type="ARBA" id="ARBA00022679"/>
    </source>
</evidence>
<dbReference type="PANTHER" id="PTHR21098:SF12">
    <property type="entry name" value="RIBOFLAVIN SYNTHASE"/>
    <property type="match status" value="1"/>
</dbReference>
<dbReference type="NCBIfam" id="NF006767">
    <property type="entry name" value="PRK09289.1"/>
    <property type="match status" value="1"/>
</dbReference>
<dbReference type="PANTHER" id="PTHR21098">
    <property type="entry name" value="RIBOFLAVIN SYNTHASE ALPHA CHAIN"/>
    <property type="match status" value="1"/>
</dbReference>
<dbReference type="InterPro" id="IPR026017">
    <property type="entry name" value="Lumazine-bd_dom"/>
</dbReference>
<dbReference type="Pfam" id="PF00677">
    <property type="entry name" value="Lum_binding"/>
    <property type="match status" value="2"/>
</dbReference>
<dbReference type="GO" id="GO:0004746">
    <property type="term" value="F:riboflavin synthase activity"/>
    <property type="evidence" value="ECO:0007669"/>
    <property type="project" value="UniProtKB-EC"/>
</dbReference>
<keyword evidence="12" id="KW-1185">Reference proteome</keyword>
<keyword evidence="6" id="KW-0686">Riboflavin biosynthesis</keyword>
<evidence type="ECO:0000313" key="12">
    <source>
        <dbReference type="Proteomes" id="UP000000771"/>
    </source>
</evidence>
<evidence type="ECO:0000256" key="8">
    <source>
        <dbReference type="ARBA" id="ARBA00022737"/>
    </source>
</evidence>
<gene>
    <name evidence="11" type="ordered locus">Afer_1684</name>
</gene>
<protein>
    <recommendedName>
        <fullName evidence="5">Riboflavin synthase</fullName>
        <ecNumber evidence="4">2.5.1.9</ecNumber>
    </recommendedName>
</protein>
<evidence type="ECO:0000256" key="1">
    <source>
        <dbReference type="ARBA" id="ARBA00000968"/>
    </source>
</evidence>
<dbReference type="GO" id="GO:0009231">
    <property type="term" value="P:riboflavin biosynthetic process"/>
    <property type="evidence" value="ECO:0007669"/>
    <property type="project" value="UniProtKB-KW"/>
</dbReference>
<dbReference type="SUPFAM" id="SSF63380">
    <property type="entry name" value="Riboflavin synthase domain-like"/>
    <property type="match status" value="2"/>
</dbReference>
<dbReference type="InterPro" id="IPR001783">
    <property type="entry name" value="Lumazine-bd"/>
</dbReference>
<comment type="function">
    <text evidence="2">Catalyzes the dismutation of two molecules of 6,7-dimethyl-8-ribityllumazine, resulting in the formation of riboflavin and 5-amino-6-(D-ribitylamino)uracil.</text>
</comment>
<feature type="domain" description="Lumazine-binding" evidence="10">
    <location>
        <begin position="93"/>
        <end position="185"/>
    </location>
</feature>
<evidence type="ECO:0000259" key="10">
    <source>
        <dbReference type="PROSITE" id="PS51177"/>
    </source>
</evidence>
<comment type="catalytic activity">
    <reaction evidence="1">
        <text>2 6,7-dimethyl-8-(1-D-ribityl)lumazine + H(+) = 5-amino-6-(D-ribitylamino)uracil + riboflavin</text>
        <dbReference type="Rhea" id="RHEA:20772"/>
        <dbReference type="ChEBI" id="CHEBI:15378"/>
        <dbReference type="ChEBI" id="CHEBI:15934"/>
        <dbReference type="ChEBI" id="CHEBI:57986"/>
        <dbReference type="ChEBI" id="CHEBI:58201"/>
        <dbReference type="EC" id="2.5.1.9"/>
    </reaction>
</comment>
<dbReference type="eggNOG" id="COG0307">
    <property type="taxonomic scope" value="Bacteria"/>
</dbReference>
<dbReference type="HOGENOM" id="CLU_034388_2_0_11"/>
<feature type="domain" description="Lumazine-binding" evidence="10">
    <location>
        <begin position="1"/>
        <end position="92"/>
    </location>
</feature>
<sequence length="196" mass="20941">MFSGIVERTVALLERRDGRLLFDRSDWDVAIAPGSSIAFNGACLTAVEISDEVVGVDVVPETLRRTNLGALEPGVLVNVERSVTLQTLLDGGLVLGHVDAVATVTDVDDEGIVVHYPERFEPLVVEKGTIVLNGVALTVAELAPASARVALIPETRRRTNLGTCEVGAVLNIEFDVIGKYVARLQGVRLGREAEDA</sequence>
<dbReference type="PROSITE" id="PS51177">
    <property type="entry name" value="LUMAZINE_BIND"/>
    <property type="match status" value="2"/>
</dbReference>
<feature type="repeat" description="Lumazine-binding" evidence="9">
    <location>
        <begin position="1"/>
        <end position="92"/>
    </location>
</feature>
<evidence type="ECO:0000256" key="6">
    <source>
        <dbReference type="ARBA" id="ARBA00022619"/>
    </source>
</evidence>
<dbReference type="Proteomes" id="UP000000771">
    <property type="component" value="Chromosome"/>
</dbReference>